<evidence type="ECO:0000313" key="3">
    <source>
        <dbReference type="Proteomes" id="UP001310890"/>
    </source>
</evidence>
<name>A0AAN7YRA5_9PEZI</name>
<keyword evidence="1" id="KW-0472">Membrane</keyword>
<dbReference type="AlphaFoldDB" id="A0AAN7YRA5"/>
<organism evidence="2 3">
    <name type="scientific">Meristemomyces frigidus</name>
    <dbReference type="NCBI Taxonomy" id="1508187"/>
    <lineage>
        <taxon>Eukaryota</taxon>
        <taxon>Fungi</taxon>
        <taxon>Dikarya</taxon>
        <taxon>Ascomycota</taxon>
        <taxon>Pezizomycotina</taxon>
        <taxon>Dothideomycetes</taxon>
        <taxon>Dothideomycetidae</taxon>
        <taxon>Mycosphaerellales</taxon>
        <taxon>Teratosphaeriaceae</taxon>
        <taxon>Meristemomyces</taxon>
    </lineage>
</organism>
<comment type="caution">
    <text evidence="2">The sequence shown here is derived from an EMBL/GenBank/DDBJ whole genome shotgun (WGS) entry which is preliminary data.</text>
</comment>
<keyword evidence="1" id="KW-0812">Transmembrane</keyword>
<evidence type="ECO:0000313" key="2">
    <source>
        <dbReference type="EMBL" id="KAK5116429.1"/>
    </source>
</evidence>
<dbReference type="EMBL" id="JAVRRL010000008">
    <property type="protein sequence ID" value="KAK5116429.1"/>
    <property type="molecule type" value="Genomic_DNA"/>
</dbReference>
<feature type="transmembrane region" description="Helical" evidence="1">
    <location>
        <begin position="57"/>
        <end position="78"/>
    </location>
</feature>
<accession>A0AAN7YRA5</accession>
<keyword evidence="1" id="KW-1133">Transmembrane helix</keyword>
<sequence>MRRGPRSYRTLDAQGQEKVPWYWRILALGAAIIILGGFLILPVTFDSDPGLRISKAALGIFAIALLTAGFSFTVLLCYAVRMARFQNEAVFLPALVSCALGLLTVFYDFLISSKFIWNVPALLVIVAASLSTIIYGGLLIWGHRRMPAVKAQQSAVLPLRRASFGSSISPWQEPTFYENFNRNMFPTSIRETPPQQQQQQAQGGYDPNEITEEEMQRQQMLMLLLHREQPPTPDPSQSTFRIDWQGQEVEDGLPTPHPQPPTNGYYAPQPQTAYAPQSAFSFAEDTPASARPGFARQWTGELRPWDGVWRGVGTPPRGRASENIEVWERAASRDRREVRRREIEEGRG</sequence>
<protein>
    <submittedName>
        <fullName evidence="2">Uncharacterized protein</fullName>
    </submittedName>
</protein>
<feature type="transmembrane region" description="Helical" evidence="1">
    <location>
        <begin position="90"/>
        <end position="109"/>
    </location>
</feature>
<reference evidence="2" key="1">
    <citation type="submission" date="2023-08" db="EMBL/GenBank/DDBJ databases">
        <title>Black Yeasts Isolated from many extreme environments.</title>
        <authorList>
            <person name="Coleine C."/>
            <person name="Stajich J.E."/>
            <person name="Selbmann L."/>
        </authorList>
    </citation>
    <scope>NUCLEOTIDE SEQUENCE</scope>
    <source>
        <strain evidence="2">CCFEE 5401</strain>
    </source>
</reference>
<feature type="transmembrane region" description="Helical" evidence="1">
    <location>
        <begin position="21"/>
        <end position="45"/>
    </location>
</feature>
<gene>
    <name evidence="2" type="ORF">LTR62_007976</name>
</gene>
<feature type="transmembrane region" description="Helical" evidence="1">
    <location>
        <begin position="115"/>
        <end position="141"/>
    </location>
</feature>
<dbReference type="Proteomes" id="UP001310890">
    <property type="component" value="Unassembled WGS sequence"/>
</dbReference>
<evidence type="ECO:0000256" key="1">
    <source>
        <dbReference type="SAM" id="Phobius"/>
    </source>
</evidence>
<proteinExistence type="predicted"/>